<dbReference type="PROSITE" id="PS50850">
    <property type="entry name" value="MFS"/>
    <property type="match status" value="1"/>
</dbReference>
<dbReference type="EMBL" id="CAJNOU010000305">
    <property type="protein sequence ID" value="CAF0952859.1"/>
    <property type="molecule type" value="Genomic_DNA"/>
</dbReference>
<keyword evidence="3" id="KW-0813">Transport</keyword>
<evidence type="ECO:0000256" key="1">
    <source>
        <dbReference type="ARBA" id="ARBA00004141"/>
    </source>
</evidence>
<comment type="subcellular location">
    <subcellularLocation>
        <location evidence="1">Membrane</location>
        <topology evidence="1">Multi-pass membrane protein</topology>
    </subcellularLocation>
</comment>
<dbReference type="EMBL" id="CAJOBE010000811">
    <property type="protein sequence ID" value="CAF3687524.1"/>
    <property type="molecule type" value="Genomic_DNA"/>
</dbReference>
<accession>A0A813W2Z5</accession>
<feature type="transmembrane region" description="Helical" evidence="7">
    <location>
        <begin position="340"/>
        <end position="359"/>
    </location>
</feature>
<dbReference type="InterPro" id="IPR005828">
    <property type="entry name" value="MFS_sugar_transport-like"/>
</dbReference>
<evidence type="ECO:0000256" key="7">
    <source>
        <dbReference type="SAM" id="Phobius"/>
    </source>
</evidence>
<evidence type="ECO:0000313" key="9">
    <source>
        <dbReference type="EMBL" id="CAF0849229.1"/>
    </source>
</evidence>
<dbReference type="Gene3D" id="1.20.1250.20">
    <property type="entry name" value="MFS general substrate transporter like domains"/>
    <property type="match status" value="1"/>
</dbReference>
<dbReference type="GO" id="GO:0022857">
    <property type="term" value="F:transmembrane transporter activity"/>
    <property type="evidence" value="ECO:0007669"/>
    <property type="project" value="InterPro"/>
</dbReference>
<dbReference type="AlphaFoldDB" id="A0A813W2Z5"/>
<reference evidence="9" key="1">
    <citation type="submission" date="2021-02" db="EMBL/GenBank/DDBJ databases">
        <authorList>
            <person name="Nowell W R."/>
        </authorList>
    </citation>
    <scope>NUCLEOTIDE SEQUENCE</scope>
</reference>
<feature type="transmembrane region" description="Helical" evidence="7">
    <location>
        <begin position="25"/>
        <end position="51"/>
    </location>
</feature>
<dbReference type="SUPFAM" id="SSF103473">
    <property type="entry name" value="MFS general substrate transporter"/>
    <property type="match status" value="1"/>
</dbReference>
<feature type="transmembrane region" description="Helical" evidence="7">
    <location>
        <begin position="400"/>
        <end position="420"/>
    </location>
</feature>
<dbReference type="Proteomes" id="UP000663874">
    <property type="component" value="Unassembled WGS sequence"/>
</dbReference>
<dbReference type="GO" id="GO:0016020">
    <property type="term" value="C:membrane"/>
    <property type="evidence" value="ECO:0007669"/>
    <property type="project" value="UniProtKB-SubCell"/>
</dbReference>
<feature type="transmembrane region" description="Helical" evidence="7">
    <location>
        <begin position="177"/>
        <end position="198"/>
    </location>
</feature>
<evidence type="ECO:0000256" key="6">
    <source>
        <dbReference type="ARBA" id="ARBA00023136"/>
    </source>
</evidence>
<proteinExistence type="inferred from homology"/>
<feature type="transmembrane region" description="Helical" evidence="7">
    <location>
        <begin position="432"/>
        <end position="451"/>
    </location>
</feature>
<feature type="transmembrane region" description="Helical" evidence="7">
    <location>
        <begin position="365"/>
        <end position="388"/>
    </location>
</feature>
<sequence length="515" mass="57187">METSTTYTLEECINHIGLGKYQWRLISILGFCSMADAVEMMLLAILGPAIICYWPDVTKIQMAALTTGVFAGMMIGAFIFGIIADKYGRRRVIIISAVLNTLFGIFTAMAQNYYSILVARILVGFALSGAAQGSTLMLEYLPSSTRATILIVNELFWSIGSIFEYVMGMVIVPSYGWRLLTALSALPITIVAIFMYFVPESPRYFVASGRPEDAEHILKAIASINKRSLPEGKLHDIHAQEECGSIKHLFHSNYKRTSFLLALMWMIVAMSYYGLVLINTSIMTLSDNEHDTITNTSTITPSQCKMLTNKDYQSLIFTTFGEMFGIPLLLLLLAYFGRRVVCAINFSCASFCFLLFLFISQTKLWIINIITFLARMFISSQFSLMYLYTMEAYPTVIRAMAVGCASSMARIGAMITPFLAQVLIKHTFHGTIAIYMIVTAMAAVCAILLPIETRGRELKQATSDHRSSSIVPVDVAVPSWVAAVDNIASLVQANDDIVNQGYRPLIQEDISDEEA</sequence>
<organism evidence="9 13">
    <name type="scientific">Rotaria sordida</name>
    <dbReference type="NCBI Taxonomy" id="392033"/>
    <lineage>
        <taxon>Eukaryota</taxon>
        <taxon>Metazoa</taxon>
        <taxon>Spiralia</taxon>
        <taxon>Gnathifera</taxon>
        <taxon>Rotifera</taxon>
        <taxon>Eurotatoria</taxon>
        <taxon>Bdelloidea</taxon>
        <taxon>Philodinida</taxon>
        <taxon>Philodinidae</taxon>
        <taxon>Rotaria</taxon>
    </lineage>
</organism>
<dbReference type="OrthoDB" id="4139357at2759"/>
<dbReference type="InterPro" id="IPR020846">
    <property type="entry name" value="MFS_dom"/>
</dbReference>
<evidence type="ECO:0000259" key="8">
    <source>
        <dbReference type="PROSITE" id="PS50850"/>
    </source>
</evidence>
<evidence type="ECO:0000313" key="11">
    <source>
        <dbReference type="EMBL" id="CAF3499054.1"/>
    </source>
</evidence>
<keyword evidence="6 7" id="KW-0472">Membrane</keyword>
<comment type="caution">
    <text evidence="9">The sequence shown here is derived from an EMBL/GenBank/DDBJ whole genome shotgun (WGS) entry which is preliminary data.</text>
</comment>
<dbReference type="Proteomes" id="UP000663882">
    <property type="component" value="Unassembled WGS sequence"/>
</dbReference>
<name>A0A813W2Z5_9BILA</name>
<dbReference type="InterPro" id="IPR036259">
    <property type="entry name" value="MFS_trans_sf"/>
</dbReference>
<keyword evidence="5 7" id="KW-1133">Transmembrane helix</keyword>
<dbReference type="EMBL" id="CAJOAX010000070">
    <property type="protein sequence ID" value="CAF3499054.1"/>
    <property type="molecule type" value="Genomic_DNA"/>
</dbReference>
<evidence type="ECO:0000256" key="2">
    <source>
        <dbReference type="ARBA" id="ARBA00008335"/>
    </source>
</evidence>
<feature type="transmembrane region" description="Helical" evidence="7">
    <location>
        <begin position="150"/>
        <end position="171"/>
    </location>
</feature>
<feature type="transmembrane region" description="Helical" evidence="7">
    <location>
        <begin position="91"/>
        <end position="110"/>
    </location>
</feature>
<dbReference type="Proteomes" id="UP000663823">
    <property type="component" value="Unassembled WGS sequence"/>
</dbReference>
<dbReference type="PANTHER" id="PTHR23511:SF5">
    <property type="entry name" value="MAJOR FACILITATOR-TYPE TRANSPORTER HXNZ-RELATED"/>
    <property type="match status" value="1"/>
</dbReference>
<keyword evidence="4 7" id="KW-0812">Transmembrane</keyword>
<evidence type="ECO:0000256" key="3">
    <source>
        <dbReference type="ARBA" id="ARBA00022448"/>
    </source>
</evidence>
<feature type="transmembrane region" description="Helical" evidence="7">
    <location>
        <begin position="259"/>
        <end position="278"/>
    </location>
</feature>
<dbReference type="EMBL" id="CAJNOO010000189">
    <property type="protein sequence ID" value="CAF0849229.1"/>
    <property type="molecule type" value="Genomic_DNA"/>
</dbReference>
<dbReference type="Pfam" id="PF00083">
    <property type="entry name" value="Sugar_tr"/>
    <property type="match status" value="1"/>
</dbReference>
<evidence type="ECO:0000313" key="13">
    <source>
        <dbReference type="Proteomes" id="UP000663882"/>
    </source>
</evidence>
<comment type="similarity">
    <text evidence="2">Belongs to the major facilitator superfamily.</text>
</comment>
<feature type="transmembrane region" description="Helical" evidence="7">
    <location>
        <begin position="63"/>
        <end position="84"/>
    </location>
</feature>
<evidence type="ECO:0000256" key="4">
    <source>
        <dbReference type="ARBA" id="ARBA00022692"/>
    </source>
</evidence>
<evidence type="ECO:0000313" key="10">
    <source>
        <dbReference type="EMBL" id="CAF0952859.1"/>
    </source>
</evidence>
<feature type="transmembrane region" description="Helical" evidence="7">
    <location>
        <begin position="315"/>
        <end position="333"/>
    </location>
</feature>
<feature type="domain" description="Major facilitator superfamily (MFS) profile" evidence="8">
    <location>
        <begin position="25"/>
        <end position="454"/>
    </location>
</feature>
<protein>
    <recommendedName>
        <fullName evidence="8">Major facilitator superfamily (MFS) profile domain-containing protein</fullName>
    </recommendedName>
</protein>
<evidence type="ECO:0000256" key="5">
    <source>
        <dbReference type="ARBA" id="ARBA00022989"/>
    </source>
</evidence>
<dbReference type="PANTHER" id="PTHR23511">
    <property type="entry name" value="SYNAPTIC VESICLE GLYCOPROTEIN 2"/>
    <property type="match status" value="1"/>
</dbReference>
<evidence type="ECO:0000313" key="12">
    <source>
        <dbReference type="EMBL" id="CAF3687524.1"/>
    </source>
</evidence>
<gene>
    <name evidence="12" type="ORF">FNK824_LOCUS8278</name>
    <name evidence="11" type="ORF">OTI717_LOCUS1598</name>
    <name evidence="9" type="ORF">RFH988_LOCUS6367</name>
    <name evidence="10" type="ORF">SEV965_LOCUS8348</name>
</gene>
<dbReference type="Proteomes" id="UP000663889">
    <property type="component" value="Unassembled WGS sequence"/>
</dbReference>
<feature type="transmembrane region" description="Helical" evidence="7">
    <location>
        <begin position="116"/>
        <end position="138"/>
    </location>
</feature>